<dbReference type="SUPFAM" id="SSF46785">
    <property type="entry name" value="Winged helix' DNA-binding domain"/>
    <property type="match status" value="1"/>
</dbReference>
<keyword evidence="1" id="KW-0805">Transcription regulation</keyword>
<dbReference type="GO" id="GO:0003677">
    <property type="term" value="F:DNA binding"/>
    <property type="evidence" value="ECO:0007669"/>
    <property type="project" value="UniProtKB-KW"/>
</dbReference>
<dbReference type="SUPFAM" id="SSF48008">
    <property type="entry name" value="GntR ligand-binding domain-like"/>
    <property type="match status" value="1"/>
</dbReference>
<dbReference type="Pfam" id="PF00392">
    <property type="entry name" value="GntR"/>
    <property type="match status" value="1"/>
</dbReference>
<feature type="region of interest" description="Disordered" evidence="4">
    <location>
        <begin position="207"/>
        <end position="228"/>
    </location>
</feature>
<reference evidence="6 7" key="1">
    <citation type="submission" date="2019-07" db="EMBL/GenBank/DDBJ databases">
        <title>Whole genome shotgun sequence of Reyranella soli NBRC 108950.</title>
        <authorList>
            <person name="Hosoyama A."/>
            <person name="Uohara A."/>
            <person name="Ohji S."/>
            <person name="Ichikawa N."/>
        </authorList>
    </citation>
    <scope>NUCLEOTIDE SEQUENCE [LARGE SCALE GENOMIC DNA]</scope>
    <source>
        <strain evidence="6 7">NBRC 108950</strain>
    </source>
</reference>
<dbReference type="InterPro" id="IPR000524">
    <property type="entry name" value="Tscrpt_reg_HTH_GntR"/>
</dbReference>
<gene>
    <name evidence="6" type="ORF">RSO01_33800</name>
</gene>
<evidence type="ECO:0000256" key="1">
    <source>
        <dbReference type="ARBA" id="ARBA00023015"/>
    </source>
</evidence>
<keyword evidence="3" id="KW-0804">Transcription</keyword>
<dbReference type="OrthoDB" id="6087511at2"/>
<dbReference type="AlphaFoldDB" id="A0A512NB96"/>
<evidence type="ECO:0000256" key="4">
    <source>
        <dbReference type="SAM" id="MobiDB-lite"/>
    </source>
</evidence>
<sequence length="228" mass="25262">MAKPGKTAAKGAEAIAAAIALDIGSGQLGNGAWLKQIDIETRYRCTRADARRALEALAIKGRIQRIPQRGYFVSIVDESQRHELVEVRVLLETAMIPSIVERATKKDIADLRRLAASFAAAARKDDVTERYMTNRAFHVHLSELCANRELAKLALAVRGDLPTTRIAQWHSQARIDQSAREHSLIVEALADRDVRKLTDLIAVHIRQPGEPRPSQPMRRRARAAGARG</sequence>
<evidence type="ECO:0000256" key="3">
    <source>
        <dbReference type="ARBA" id="ARBA00023163"/>
    </source>
</evidence>
<evidence type="ECO:0000313" key="7">
    <source>
        <dbReference type="Proteomes" id="UP000321058"/>
    </source>
</evidence>
<dbReference type="PANTHER" id="PTHR43537:SF49">
    <property type="entry name" value="TRANSCRIPTIONAL REGULATORY PROTEIN"/>
    <property type="match status" value="1"/>
</dbReference>
<dbReference type="EMBL" id="BKAJ01000057">
    <property type="protein sequence ID" value="GEP56214.1"/>
    <property type="molecule type" value="Genomic_DNA"/>
</dbReference>
<dbReference type="SMART" id="SM00895">
    <property type="entry name" value="FCD"/>
    <property type="match status" value="1"/>
</dbReference>
<dbReference type="Proteomes" id="UP000321058">
    <property type="component" value="Unassembled WGS sequence"/>
</dbReference>
<keyword evidence="2" id="KW-0238">DNA-binding</keyword>
<accession>A0A512NB96</accession>
<organism evidence="6 7">
    <name type="scientific">Reyranella soli</name>
    <dbReference type="NCBI Taxonomy" id="1230389"/>
    <lineage>
        <taxon>Bacteria</taxon>
        <taxon>Pseudomonadati</taxon>
        <taxon>Pseudomonadota</taxon>
        <taxon>Alphaproteobacteria</taxon>
        <taxon>Hyphomicrobiales</taxon>
        <taxon>Reyranellaceae</taxon>
        <taxon>Reyranella</taxon>
    </lineage>
</organism>
<dbReference type="RefSeq" id="WP_147150283.1">
    <property type="nucleotide sequence ID" value="NZ_BKAJ01000057.1"/>
</dbReference>
<dbReference type="Gene3D" id="1.20.120.530">
    <property type="entry name" value="GntR ligand-binding domain-like"/>
    <property type="match status" value="1"/>
</dbReference>
<keyword evidence="7" id="KW-1185">Reference proteome</keyword>
<evidence type="ECO:0000256" key="2">
    <source>
        <dbReference type="ARBA" id="ARBA00023125"/>
    </source>
</evidence>
<dbReference type="InterPro" id="IPR036390">
    <property type="entry name" value="WH_DNA-bd_sf"/>
</dbReference>
<comment type="caution">
    <text evidence="6">The sequence shown here is derived from an EMBL/GenBank/DDBJ whole genome shotgun (WGS) entry which is preliminary data.</text>
</comment>
<dbReference type="InterPro" id="IPR008920">
    <property type="entry name" value="TF_FadR/GntR_C"/>
</dbReference>
<evidence type="ECO:0000313" key="6">
    <source>
        <dbReference type="EMBL" id="GEP56214.1"/>
    </source>
</evidence>
<dbReference type="GO" id="GO:0003700">
    <property type="term" value="F:DNA-binding transcription factor activity"/>
    <property type="evidence" value="ECO:0007669"/>
    <property type="project" value="InterPro"/>
</dbReference>
<dbReference type="InterPro" id="IPR011711">
    <property type="entry name" value="GntR_C"/>
</dbReference>
<dbReference type="Gene3D" id="1.10.10.10">
    <property type="entry name" value="Winged helix-like DNA-binding domain superfamily/Winged helix DNA-binding domain"/>
    <property type="match status" value="1"/>
</dbReference>
<feature type="domain" description="GntR C-terminal" evidence="5">
    <location>
        <begin position="83"/>
        <end position="207"/>
    </location>
</feature>
<proteinExistence type="predicted"/>
<evidence type="ECO:0000259" key="5">
    <source>
        <dbReference type="SMART" id="SM00895"/>
    </source>
</evidence>
<name>A0A512NB96_9HYPH</name>
<dbReference type="Pfam" id="PF07729">
    <property type="entry name" value="FCD"/>
    <property type="match status" value="1"/>
</dbReference>
<dbReference type="InterPro" id="IPR036388">
    <property type="entry name" value="WH-like_DNA-bd_sf"/>
</dbReference>
<protein>
    <recommendedName>
        <fullName evidence="5">GntR C-terminal domain-containing protein</fullName>
    </recommendedName>
</protein>
<dbReference type="PANTHER" id="PTHR43537">
    <property type="entry name" value="TRANSCRIPTIONAL REGULATOR, GNTR FAMILY"/>
    <property type="match status" value="1"/>
</dbReference>